<accession>A0A9W4X9D3</accession>
<dbReference type="AlphaFoldDB" id="A0A9W4X9D3"/>
<dbReference type="GO" id="GO:0003677">
    <property type="term" value="F:DNA binding"/>
    <property type="evidence" value="ECO:0007669"/>
    <property type="project" value="InterPro"/>
</dbReference>
<keyword evidence="3" id="KW-0233">DNA recombination</keyword>
<dbReference type="PROSITE" id="PS51898">
    <property type="entry name" value="TYR_RECOMBINASE"/>
    <property type="match status" value="1"/>
</dbReference>
<dbReference type="EMBL" id="CAMXCM010000001">
    <property type="protein sequence ID" value="CAI3935900.1"/>
    <property type="molecule type" value="Genomic_DNA"/>
</dbReference>
<reference evidence="6" key="1">
    <citation type="submission" date="2022-10" db="EMBL/GenBank/DDBJ databases">
        <authorList>
            <person name="Botero Cardona J."/>
        </authorList>
    </citation>
    <scope>NUCLEOTIDE SEQUENCE</scope>
    <source>
        <strain evidence="6">LMG 31819</strain>
        <strain evidence="5">R-53529</strain>
    </source>
</reference>
<dbReference type="EMBL" id="CAMXCS010000001">
    <property type="protein sequence ID" value="CAI3924908.1"/>
    <property type="molecule type" value="Genomic_DNA"/>
</dbReference>
<evidence type="ECO:0000313" key="5">
    <source>
        <dbReference type="EMBL" id="CAI3924908.1"/>
    </source>
</evidence>
<dbReference type="InterPro" id="IPR013762">
    <property type="entry name" value="Integrase-like_cat_sf"/>
</dbReference>
<keyword evidence="8" id="KW-1185">Reference proteome</keyword>
<comment type="caution">
    <text evidence="6">The sequence shown here is derived from an EMBL/GenBank/DDBJ whole genome shotgun (WGS) entry which is preliminary data.</text>
</comment>
<keyword evidence="2" id="KW-0229">DNA integration</keyword>
<dbReference type="GO" id="GO:0006310">
    <property type="term" value="P:DNA recombination"/>
    <property type="evidence" value="ECO:0007669"/>
    <property type="project" value="UniProtKB-KW"/>
</dbReference>
<evidence type="ECO:0000256" key="3">
    <source>
        <dbReference type="ARBA" id="ARBA00023172"/>
    </source>
</evidence>
<dbReference type="CDD" id="cd00801">
    <property type="entry name" value="INT_P4_C"/>
    <property type="match status" value="1"/>
</dbReference>
<dbReference type="GO" id="GO:0015074">
    <property type="term" value="P:DNA integration"/>
    <property type="evidence" value="ECO:0007669"/>
    <property type="project" value="UniProtKB-KW"/>
</dbReference>
<evidence type="ECO:0000313" key="8">
    <source>
        <dbReference type="Proteomes" id="UP001154259"/>
    </source>
</evidence>
<dbReference type="PANTHER" id="PTHR30629:SF2">
    <property type="entry name" value="PROPHAGE INTEGRASE INTS-RELATED"/>
    <property type="match status" value="1"/>
</dbReference>
<dbReference type="Proteomes" id="UP001154255">
    <property type="component" value="Unassembled WGS sequence"/>
</dbReference>
<dbReference type="PANTHER" id="PTHR30629">
    <property type="entry name" value="PROPHAGE INTEGRASE"/>
    <property type="match status" value="1"/>
</dbReference>
<feature type="domain" description="Tyr recombinase" evidence="4">
    <location>
        <begin position="1"/>
        <end position="167"/>
    </location>
</feature>
<proteinExistence type="inferred from homology"/>
<dbReference type="Proteomes" id="UP001154259">
    <property type="component" value="Unassembled WGS sequence"/>
</dbReference>
<dbReference type="InterPro" id="IPR011010">
    <property type="entry name" value="DNA_brk_join_enz"/>
</dbReference>
<organism evidence="6 7">
    <name type="scientific">Commensalibacter communis</name>
    <dbReference type="NCBI Taxonomy" id="2972786"/>
    <lineage>
        <taxon>Bacteria</taxon>
        <taxon>Pseudomonadati</taxon>
        <taxon>Pseudomonadota</taxon>
        <taxon>Alphaproteobacteria</taxon>
        <taxon>Acetobacterales</taxon>
        <taxon>Acetobacteraceae</taxon>
    </lineage>
</organism>
<dbReference type="SUPFAM" id="SSF56349">
    <property type="entry name" value="DNA breaking-rejoining enzymes"/>
    <property type="match status" value="1"/>
</dbReference>
<dbReference type="InterPro" id="IPR050808">
    <property type="entry name" value="Phage_Integrase"/>
</dbReference>
<evidence type="ECO:0000259" key="4">
    <source>
        <dbReference type="PROSITE" id="PS51898"/>
    </source>
</evidence>
<sequence>MINIVTDRPARPLSKLASRLLALIGTRSGEFRQMRWDQIEGDVWTIPAEQMKMKQEYKLQNKRNHKVFLSKQALEILELIRPLSGNCLYVFPNSKDAFSYMSENTIGKLINTAGFKGQHTPHGFRTSLSTIMNERYPQDRAVIDLMLAHINPNAVEDAYNRSQHEAR</sequence>
<evidence type="ECO:0000313" key="7">
    <source>
        <dbReference type="Proteomes" id="UP001154255"/>
    </source>
</evidence>
<evidence type="ECO:0000313" key="6">
    <source>
        <dbReference type="EMBL" id="CAI3935900.1"/>
    </source>
</evidence>
<comment type="similarity">
    <text evidence="1">Belongs to the 'phage' integrase family.</text>
</comment>
<dbReference type="Gene3D" id="1.10.443.10">
    <property type="entry name" value="Intergrase catalytic core"/>
    <property type="match status" value="1"/>
</dbReference>
<protein>
    <submittedName>
        <fullName evidence="6">Includes phage integrase (FimB)</fullName>
    </submittedName>
</protein>
<dbReference type="InterPro" id="IPR002104">
    <property type="entry name" value="Integrase_catalytic"/>
</dbReference>
<dbReference type="Pfam" id="PF00589">
    <property type="entry name" value="Phage_integrase"/>
    <property type="match status" value="1"/>
</dbReference>
<evidence type="ECO:0000256" key="1">
    <source>
        <dbReference type="ARBA" id="ARBA00008857"/>
    </source>
</evidence>
<name>A0A9W4X9D3_9PROT</name>
<gene>
    <name evidence="5" type="ORF">R53529_LOCUS167</name>
    <name evidence="6" type="ORF">R53530_LOCUS934</name>
</gene>
<evidence type="ECO:0000256" key="2">
    <source>
        <dbReference type="ARBA" id="ARBA00022908"/>
    </source>
</evidence>